<protein>
    <submittedName>
        <fullName evidence="1">25463_t:CDS:1</fullName>
    </submittedName>
</protein>
<reference evidence="1" key="1">
    <citation type="submission" date="2021-06" db="EMBL/GenBank/DDBJ databases">
        <authorList>
            <person name="Kallberg Y."/>
            <person name="Tangrot J."/>
            <person name="Rosling A."/>
        </authorList>
    </citation>
    <scope>NUCLEOTIDE SEQUENCE</scope>
    <source>
        <strain evidence="1">MA461A</strain>
    </source>
</reference>
<dbReference type="Proteomes" id="UP000789920">
    <property type="component" value="Unassembled WGS sequence"/>
</dbReference>
<evidence type="ECO:0000313" key="2">
    <source>
        <dbReference type="Proteomes" id="UP000789920"/>
    </source>
</evidence>
<feature type="non-terminal residue" evidence="1">
    <location>
        <position position="1"/>
    </location>
</feature>
<feature type="non-terminal residue" evidence="1">
    <location>
        <position position="134"/>
    </location>
</feature>
<comment type="caution">
    <text evidence="1">The sequence shown here is derived from an EMBL/GenBank/DDBJ whole genome shotgun (WGS) entry which is preliminary data.</text>
</comment>
<organism evidence="1 2">
    <name type="scientific">Racocetra persica</name>
    <dbReference type="NCBI Taxonomy" id="160502"/>
    <lineage>
        <taxon>Eukaryota</taxon>
        <taxon>Fungi</taxon>
        <taxon>Fungi incertae sedis</taxon>
        <taxon>Mucoromycota</taxon>
        <taxon>Glomeromycotina</taxon>
        <taxon>Glomeromycetes</taxon>
        <taxon>Diversisporales</taxon>
        <taxon>Gigasporaceae</taxon>
        <taxon>Racocetra</taxon>
    </lineage>
</organism>
<dbReference type="EMBL" id="CAJVQC010106300">
    <property type="protein sequence ID" value="CAG8833369.1"/>
    <property type="molecule type" value="Genomic_DNA"/>
</dbReference>
<gene>
    <name evidence="1" type="ORF">RPERSI_LOCUS28802</name>
</gene>
<accession>A0ACA9SAE5</accession>
<name>A0ACA9SAE5_9GLOM</name>
<evidence type="ECO:0000313" key="1">
    <source>
        <dbReference type="EMBL" id="CAG8833369.1"/>
    </source>
</evidence>
<keyword evidence="2" id="KW-1185">Reference proteome</keyword>
<proteinExistence type="predicted"/>
<sequence length="134" mass="15386">ILPSTEIDEFMDSESLVDLTNEEKIELENLITQFQNSKNPKNPEYLNISTHEFIEIEKNYTTGEMPMVEDIIVEIQENEPEEEPERQIKPVTAIQAITGLDSVLGYIEQPGSSLEIDIKVFSELKQIQKELAYL</sequence>